<comment type="caution">
    <text evidence="4">The sequence shown here is derived from an EMBL/GenBank/DDBJ whole genome shotgun (WGS) entry which is preliminary data.</text>
</comment>
<dbReference type="Pfam" id="PF13424">
    <property type="entry name" value="TPR_12"/>
    <property type="match status" value="4"/>
</dbReference>
<feature type="repeat" description="ANK" evidence="1">
    <location>
        <begin position="745"/>
        <end position="777"/>
    </location>
</feature>
<dbReference type="SMART" id="SM00028">
    <property type="entry name" value="TPR"/>
    <property type="match status" value="11"/>
</dbReference>
<gene>
    <name evidence="4" type="ORF">NEPTK9_001223</name>
</gene>
<feature type="repeat" description="TPR" evidence="2">
    <location>
        <begin position="1646"/>
        <end position="1679"/>
    </location>
</feature>
<evidence type="ECO:0000313" key="5">
    <source>
        <dbReference type="Proteomes" id="UP001194714"/>
    </source>
</evidence>
<dbReference type="InterPro" id="IPR002110">
    <property type="entry name" value="Ankyrin_rpt"/>
</dbReference>
<dbReference type="PROSITE" id="PS50088">
    <property type="entry name" value="ANK_REPEAT"/>
    <property type="match status" value="5"/>
</dbReference>
<dbReference type="SUPFAM" id="SSF48452">
    <property type="entry name" value="TPR-like"/>
    <property type="match status" value="3"/>
</dbReference>
<protein>
    <recommendedName>
        <fullName evidence="3">Protein-PII uridylyltransferase N-terminal domain-containing protein</fullName>
    </recommendedName>
</protein>
<keyword evidence="5" id="KW-1185">Reference proteome</keyword>
<proteinExistence type="predicted"/>
<feature type="repeat" description="TPR" evidence="2">
    <location>
        <begin position="1560"/>
        <end position="1593"/>
    </location>
</feature>
<dbReference type="Pfam" id="PF03445">
    <property type="entry name" value="DUF294"/>
    <property type="match status" value="1"/>
</dbReference>
<feature type="repeat" description="ANK" evidence="1">
    <location>
        <begin position="812"/>
        <end position="845"/>
    </location>
</feature>
<feature type="repeat" description="ANK" evidence="1">
    <location>
        <begin position="778"/>
        <end position="800"/>
    </location>
</feature>
<evidence type="ECO:0000313" key="4">
    <source>
        <dbReference type="EMBL" id="MBF5059707.1"/>
    </source>
</evidence>
<dbReference type="PROSITE" id="PS50293">
    <property type="entry name" value="TPR_REGION"/>
    <property type="match status" value="3"/>
</dbReference>
<evidence type="ECO:0000256" key="1">
    <source>
        <dbReference type="PROSITE-ProRule" id="PRU00023"/>
    </source>
</evidence>
<dbReference type="PANTHER" id="PTHR19959">
    <property type="entry name" value="KINESIN LIGHT CHAIN"/>
    <property type="match status" value="1"/>
</dbReference>
<evidence type="ECO:0000259" key="3">
    <source>
        <dbReference type="Pfam" id="PF03445"/>
    </source>
</evidence>
<organism evidence="4 5">
    <name type="scientific">Candidatus Neptunichlamydia vexilliferae</name>
    <dbReference type="NCBI Taxonomy" id="1651774"/>
    <lineage>
        <taxon>Bacteria</taxon>
        <taxon>Pseudomonadati</taxon>
        <taxon>Chlamydiota</taxon>
        <taxon>Chlamydiia</taxon>
        <taxon>Parachlamydiales</taxon>
        <taxon>Simkaniaceae</taxon>
        <taxon>Candidatus Neptunichlamydia</taxon>
    </lineage>
</organism>
<sequence>MKVAISNQARSSNYLLHEVNLEEEITNIPHKKSSFFPLIQRIKTVENPPPFFSDITFPEKLILFEKKPLKTFDGEKLTPQSPLFINLTKLIDHLTQFTKQNPQSPIKTDLEKVTQVYQHYIKGVCQEKGRKRREKLKGPARIFGYLHGQVTCLELPQKKGRQLSSLTRYTQTVRINTFGASALQKAGKAFIKREYKNPLNPGYEYAIDAFNKFICGLGSSPSLLLNLSNLLVLDPFDERSYGHPLRKEFILEGKSDASFFTQNPDKKKNYPFAQKRVSYPAQVNLGVEGTSFYDFLKGSPNLDELDPYHYSAIVILALLTRPDDGRADNYIITSKKGNGRNIIGIDNDGALVSPIKATPSKEHLVLLRTTLFLLPNMKKQVNAKFAEEFLKISPETLLIDWLGALSKYNDKYTSMLKQGAFSPKDSRGLSLPIQLPLSELVTLYEAITKVQKALQDDPKITHKKLFQSLYPLVCDAYEIILKKAKGAPLKGQEMLFSQKNPPCFETLLPKVKIPPQEKVQNESLDKVLEFFLDGVMPKLSAKKQERLLRKILEVFPKTPSLSLSGIQVPEAKLSTTLIRAQNLQTLTLGKGQALSHSGLIKLMNEKPKLHLILKQGSFQASSLKPLIEYAQKHDRDLSYSIGGKCLPLKPNHYTTLLQKALLHGDLSLAETLTAFKAAISPAVTQELAQKGPPQALHFLKAHKIPLDALNSRKQNLLHLAAQAGKTANVEALLQLGLPIEKKDLEGRTPLHLATNQNHLDAVKLLVKKGASPSALTSSKESPLHLAAFRGHLPLVQFFLKTAPQSLVQGDSDGKAPLHRAMWGDPKPQVVKTLLAAGANPNAKNTYDYTPLHWAAKHGHFESARLLLGKKGDTQIANKNGDTPIDIALKWGQDAIFRLFLNPSYKKEVNATLSSSSSSSSSSNQDIEGKYYKEFEKAYDNKDVATQILYLEKMAAIALAKEDVIKGAHLLNAALAIVPSNNPSYQNYLFTKLETLEGLFLEAKFQVKTPSNHRNYLKKLREKLATIRAQVSTDLGNGQDVLKIQAYLTNQYQELLSKIIESSINLTRKKPPISFNIMGLGSMARHEMCPYSDVEFAIIVGKNTPEVTKYFKKLSQLIELRVTNLGETKWDILRPKRQSDGSMREAISLTPGGFSMDIGGLSPLGKPGVYELIGTPKELAAYQNPEWLQKHDGELILVNALTHGCYFMGDVNLLKTYYKEVTKWLDKREGSFFSRGSKERTKRALSMLKGHAEEFKPYLTDDRIDIRAYDIKRDLYRPLQMAIGGLLLYHGIESQGTLLGVKTLLAKKLISPEGAKHLSQALRTALTLRIQTHLFYKKEKEIFYFSKGMQDTDANELYLISKPNTILDIYRVLVPLNKAIKAFVQNPQTTFKNLSFYDKTLGTLDHSAEENLQYDKAEASYIQAVALNPNDITALHHLGHMKQTLGKVNDALAHTQENLRLLKQKHKAAPHPDVATALNNLGNAYKALGETEKAIDHYKQALAIDRKLYGNKPHPSIARGLNNLGGAYQDLGEMEKAIDHYNQALAIDRKLYGNKPHPSIATRLNNLGMAYNDLGETQKAIDRYNEALAIFRKLYGNKPHRSIAICLNNLGAAYNGLGETEKAIDHYKQALAIARKLYGNKPHPDIATDLNNLGGAYQDLGETEKAIDHYKQALAIFRKLYSTMLHPSIALCLNNLGAAYKDLGETQKAIAFYNQALVIDRKLYGNKPHPSIAADLNNLGAAYQTLGETEKAIDHFNQALAMDRKLYGNKPHPDIATRLSNLGSAYDALKQYGKAKDHFVQAHMLFVKVYGPNHPHTKVVKGWLDAVERKLSSSGSSSSSSSTQK</sequence>
<feature type="repeat" description="TPR" evidence="2">
    <location>
        <begin position="1732"/>
        <end position="1765"/>
    </location>
</feature>
<feature type="repeat" description="ANK" evidence="1">
    <location>
        <begin position="846"/>
        <end position="878"/>
    </location>
</feature>
<feature type="repeat" description="TPR" evidence="2">
    <location>
        <begin position="1517"/>
        <end position="1550"/>
    </location>
</feature>
<feature type="repeat" description="ANK" evidence="1">
    <location>
        <begin position="712"/>
        <end position="744"/>
    </location>
</feature>
<feature type="repeat" description="TPR" evidence="2">
    <location>
        <begin position="1689"/>
        <end position="1722"/>
    </location>
</feature>
<feature type="repeat" description="TPR" evidence="2">
    <location>
        <begin position="1474"/>
        <end position="1507"/>
    </location>
</feature>
<dbReference type="SMART" id="SM00248">
    <property type="entry name" value="ANK"/>
    <property type="match status" value="7"/>
</dbReference>
<accession>A0ABS0B1I1</accession>
<dbReference type="Gene3D" id="1.25.40.10">
    <property type="entry name" value="Tetratricopeptide repeat domain"/>
    <property type="match status" value="3"/>
</dbReference>
<dbReference type="InterPro" id="IPR036770">
    <property type="entry name" value="Ankyrin_rpt-contain_sf"/>
</dbReference>
<dbReference type="PRINTS" id="PR01415">
    <property type="entry name" value="ANKYRIN"/>
</dbReference>
<reference evidence="4 5" key="1">
    <citation type="submission" date="2020-01" db="EMBL/GenBank/DDBJ databases">
        <title>Draft genome sequence of Cand. Neptunochlamydia vexilliferae K9.</title>
        <authorList>
            <person name="Schulz F."/>
            <person name="Koestlbacher S."/>
            <person name="Wascher F."/>
            <person name="Pizzetti I."/>
            <person name="Horn M."/>
        </authorList>
    </citation>
    <scope>NUCLEOTIDE SEQUENCE [LARGE SCALE GENOMIC DNA]</scope>
    <source>
        <strain evidence="4 5">K9</strain>
    </source>
</reference>
<dbReference type="Gene3D" id="1.25.40.20">
    <property type="entry name" value="Ankyrin repeat-containing domain"/>
    <property type="match status" value="2"/>
</dbReference>
<dbReference type="PANTHER" id="PTHR19959:SF119">
    <property type="entry name" value="FUNGAL LIPASE-LIKE DOMAIN-CONTAINING PROTEIN"/>
    <property type="match status" value="1"/>
</dbReference>
<dbReference type="Pfam" id="PF13374">
    <property type="entry name" value="TPR_10"/>
    <property type="match status" value="1"/>
</dbReference>
<dbReference type="InterPro" id="IPR019734">
    <property type="entry name" value="TPR_rpt"/>
</dbReference>
<dbReference type="Pfam" id="PF12796">
    <property type="entry name" value="Ank_2"/>
    <property type="match status" value="2"/>
</dbReference>
<dbReference type="InterPro" id="IPR011990">
    <property type="entry name" value="TPR-like_helical_dom_sf"/>
</dbReference>
<dbReference type="SUPFAM" id="SSF48403">
    <property type="entry name" value="Ankyrin repeat"/>
    <property type="match status" value="1"/>
</dbReference>
<dbReference type="EMBL" id="JAAEJV010000036">
    <property type="protein sequence ID" value="MBF5059707.1"/>
    <property type="molecule type" value="Genomic_DNA"/>
</dbReference>
<keyword evidence="2" id="KW-0802">TPR repeat</keyword>
<feature type="domain" description="Protein-PII uridylyltransferase N-terminal" evidence="3">
    <location>
        <begin position="1026"/>
        <end position="1125"/>
    </location>
</feature>
<keyword evidence="1" id="KW-0040">ANK repeat</keyword>
<evidence type="ECO:0000256" key="2">
    <source>
        <dbReference type="PROSITE-ProRule" id="PRU00339"/>
    </source>
</evidence>
<dbReference type="PROSITE" id="PS50297">
    <property type="entry name" value="ANK_REP_REGION"/>
    <property type="match status" value="4"/>
</dbReference>
<dbReference type="PROSITE" id="PS50005">
    <property type="entry name" value="TPR"/>
    <property type="match status" value="7"/>
</dbReference>
<name>A0ABS0B1I1_9BACT</name>
<dbReference type="InterPro" id="IPR005105">
    <property type="entry name" value="GlnD_Uridyltrans_N"/>
</dbReference>
<feature type="repeat" description="TPR" evidence="2">
    <location>
        <begin position="1603"/>
        <end position="1636"/>
    </location>
</feature>
<dbReference type="Proteomes" id="UP001194714">
    <property type="component" value="Unassembled WGS sequence"/>
</dbReference>
<dbReference type="Pfam" id="PF00023">
    <property type="entry name" value="Ank"/>
    <property type="match status" value="1"/>
</dbReference>